<dbReference type="EMBL" id="JAUPFM010000013">
    <property type="protein sequence ID" value="KAK2832957.1"/>
    <property type="molecule type" value="Genomic_DNA"/>
</dbReference>
<feature type="compositionally biased region" description="Basic and acidic residues" evidence="1">
    <location>
        <begin position="63"/>
        <end position="77"/>
    </location>
</feature>
<organism evidence="2 3">
    <name type="scientific">Channa striata</name>
    <name type="common">Snakehead murrel</name>
    <name type="synonym">Ophicephalus striatus</name>
    <dbReference type="NCBI Taxonomy" id="64152"/>
    <lineage>
        <taxon>Eukaryota</taxon>
        <taxon>Metazoa</taxon>
        <taxon>Chordata</taxon>
        <taxon>Craniata</taxon>
        <taxon>Vertebrata</taxon>
        <taxon>Euteleostomi</taxon>
        <taxon>Actinopterygii</taxon>
        <taxon>Neopterygii</taxon>
        <taxon>Teleostei</taxon>
        <taxon>Neoteleostei</taxon>
        <taxon>Acanthomorphata</taxon>
        <taxon>Anabantaria</taxon>
        <taxon>Anabantiformes</taxon>
        <taxon>Channoidei</taxon>
        <taxon>Channidae</taxon>
        <taxon>Channa</taxon>
    </lineage>
</organism>
<feature type="region of interest" description="Disordered" evidence="1">
    <location>
        <begin position="61"/>
        <end position="84"/>
    </location>
</feature>
<name>A0AA88SGL8_CHASR</name>
<evidence type="ECO:0000256" key="1">
    <source>
        <dbReference type="SAM" id="MobiDB-lite"/>
    </source>
</evidence>
<evidence type="ECO:0000313" key="2">
    <source>
        <dbReference type="EMBL" id="KAK2832957.1"/>
    </source>
</evidence>
<proteinExistence type="predicted"/>
<accession>A0AA88SGL8</accession>
<reference evidence="2" key="1">
    <citation type="submission" date="2023-07" db="EMBL/GenBank/DDBJ databases">
        <title>Chromosome-level Genome Assembly of Striped Snakehead (Channa striata).</title>
        <authorList>
            <person name="Liu H."/>
        </authorList>
    </citation>
    <scope>NUCLEOTIDE SEQUENCE</scope>
    <source>
        <strain evidence="2">Gz</strain>
        <tissue evidence="2">Muscle</tissue>
    </source>
</reference>
<evidence type="ECO:0000313" key="3">
    <source>
        <dbReference type="Proteomes" id="UP001187415"/>
    </source>
</evidence>
<dbReference type="Proteomes" id="UP001187415">
    <property type="component" value="Unassembled WGS sequence"/>
</dbReference>
<feature type="region of interest" description="Disordered" evidence="1">
    <location>
        <begin position="1"/>
        <end position="22"/>
    </location>
</feature>
<protein>
    <submittedName>
        <fullName evidence="2">Uncharacterized protein</fullName>
    </submittedName>
</protein>
<feature type="compositionally biased region" description="Polar residues" evidence="1">
    <location>
        <begin position="1"/>
        <end position="10"/>
    </location>
</feature>
<dbReference type="AlphaFoldDB" id="A0AA88SGL8"/>
<sequence length="84" mass="9663">MMSVGHQLQTVRCGRHGDTTSGAVIQRIPPAQTQRPLRILSSEPPTEHRGPRQIWHLFKPGRRRQDQDQDHLVKRGTVDFLPNH</sequence>
<comment type="caution">
    <text evidence="2">The sequence shown here is derived from an EMBL/GenBank/DDBJ whole genome shotgun (WGS) entry which is preliminary data.</text>
</comment>
<keyword evidence="3" id="KW-1185">Reference proteome</keyword>
<gene>
    <name evidence="2" type="ORF">Q5P01_016846</name>
</gene>